<evidence type="ECO:0000313" key="1">
    <source>
        <dbReference type="EMBL" id="KAJ8920143.1"/>
    </source>
</evidence>
<gene>
    <name evidence="1" type="ORF">NQ315_011802</name>
</gene>
<comment type="caution">
    <text evidence="1">The sequence shown here is derived from an EMBL/GenBank/DDBJ whole genome shotgun (WGS) entry which is preliminary data.</text>
</comment>
<dbReference type="EMBL" id="JANEYG010000015">
    <property type="protein sequence ID" value="KAJ8920143.1"/>
    <property type="molecule type" value="Genomic_DNA"/>
</dbReference>
<sequence length="125" mass="13834">MFSFDASQLDDTFLRPCACVDESKNISKSFCYVEGTDLDTTRSDTKEELSENVWFENKPPKLFIKGLNPLITARQIHVSRVVMNGARGNLEAAGGEAQKSGKAAVNMKKKRSAVKFLSTTEIVID</sequence>
<proteinExistence type="predicted"/>
<keyword evidence="2" id="KW-1185">Reference proteome</keyword>
<name>A0AAV8W0I9_9CUCU</name>
<dbReference type="Proteomes" id="UP001159042">
    <property type="component" value="Unassembled WGS sequence"/>
</dbReference>
<reference evidence="1 2" key="1">
    <citation type="journal article" date="2023" name="Insect Mol. Biol.">
        <title>Genome sequencing provides insights into the evolution of gene families encoding plant cell wall-degrading enzymes in longhorned beetles.</title>
        <authorList>
            <person name="Shin N.R."/>
            <person name="Okamura Y."/>
            <person name="Kirsch R."/>
            <person name="Pauchet Y."/>
        </authorList>
    </citation>
    <scope>NUCLEOTIDE SEQUENCE [LARGE SCALE GENOMIC DNA]</scope>
    <source>
        <strain evidence="1">EAD_L_NR</strain>
    </source>
</reference>
<dbReference type="AlphaFoldDB" id="A0AAV8W0I9"/>
<accession>A0AAV8W0I9</accession>
<protein>
    <recommendedName>
        <fullName evidence="3">Breast cancer susceptibility 1</fullName>
    </recommendedName>
</protein>
<organism evidence="1 2">
    <name type="scientific">Exocentrus adspersus</name>
    <dbReference type="NCBI Taxonomy" id="1586481"/>
    <lineage>
        <taxon>Eukaryota</taxon>
        <taxon>Metazoa</taxon>
        <taxon>Ecdysozoa</taxon>
        <taxon>Arthropoda</taxon>
        <taxon>Hexapoda</taxon>
        <taxon>Insecta</taxon>
        <taxon>Pterygota</taxon>
        <taxon>Neoptera</taxon>
        <taxon>Endopterygota</taxon>
        <taxon>Coleoptera</taxon>
        <taxon>Polyphaga</taxon>
        <taxon>Cucujiformia</taxon>
        <taxon>Chrysomeloidea</taxon>
        <taxon>Cerambycidae</taxon>
        <taxon>Lamiinae</taxon>
        <taxon>Acanthocinini</taxon>
        <taxon>Exocentrus</taxon>
    </lineage>
</organism>
<evidence type="ECO:0008006" key="3">
    <source>
        <dbReference type="Google" id="ProtNLM"/>
    </source>
</evidence>
<evidence type="ECO:0000313" key="2">
    <source>
        <dbReference type="Proteomes" id="UP001159042"/>
    </source>
</evidence>